<dbReference type="InterPro" id="IPR051463">
    <property type="entry name" value="Peptidase_U62_metallo"/>
</dbReference>
<dbReference type="EMBL" id="AP012051">
    <property type="protein sequence ID" value="BAL81612.1"/>
    <property type="molecule type" value="Genomic_DNA"/>
</dbReference>
<evidence type="ECO:0000256" key="1">
    <source>
        <dbReference type="ARBA" id="ARBA00005836"/>
    </source>
</evidence>
<evidence type="ECO:0000313" key="9">
    <source>
        <dbReference type="Proteomes" id="UP000004793"/>
    </source>
</evidence>
<dbReference type="PIRSF" id="PIRSF004919">
    <property type="entry name" value="TldD"/>
    <property type="match status" value="1"/>
</dbReference>
<dbReference type="InterPro" id="IPR036059">
    <property type="entry name" value="TldD/PmbA_sf"/>
</dbReference>
<dbReference type="InterPro" id="IPR035068">
    <property type="entry name" value="TldD/PmbA_N"/>
</dbReference>
<organism evidence="8 9">
    <name type="scientific">Caldisericum exile (strain DSM 21853 / NBRC 104410 / AZM16c01)</name>
    <dbReference type="NCBI Taxonomy" id="511051"/>
    <lineage>
        <taxon>Bacteria</taxon>
        <taxon>Pseudomonadati</taxon>
        <taxon>Caldisericota/Cryosericota group</taxon>
        <taxon>Caldisericota</taxon>
        <taxon>Caldisericia</taxon>
        <taxon>Caldisericales</taxon>
        <taxon>Caldisericaceae</taxon>
        <taxon>Caldisericum</taxon>
    </lineage>
</organism>
<protein>
    <submittedName>
        <fullName evidence="8">Peptidase U62 family protein</fullName>
    </submittedName>
</protein>
<dbReference type="Pfam" id="PF01523">
    <property type="entry name" value="PmbA_TldD_1st"/>
    <property type="match status" value="1"/>
</dbReference>
<dbReference type="InterPro" id="IPR025502">
    <property type="entry name" value="TldD"/>
</dbReference>
<comment type="similarity">
    <text evidence="1">Belongs to the peptidase U62 family.</text>
</comment>
<gene>
    <name evidence="8" type="ordered locus">CSE_14860</name>
</gene>
<evidence type="ECO:0000259" key="6">
    <source>
        <dbReference type="Pfam" id="PF19289"/>
    </source>
</evidence>
<dbReference type="InterPro" id="IPR045570">
    <property type="entry name" value="Metalloprtase-TldD/E_cen_dom"/>
</dbReference>
<evidence type="ECO:0000259" key="5">
    <source>
        <dbReference type="Pfam" id="PF01523"/>
    </source>
</evidence>
<dbReference type="Proteomes" id="UP000004793">
    <property type="component" value="Chromosome"/>
</dbReference>
<dbReference type="OrthoDB" id="9803213at2"/>
<dbReference type="GO" id="GO:0006508">
    <property type="term" value="P:proteolysis"/>
    <property type="evidence" value="ECO:0007669"/>
    <property type="project" value="UniProtKB-KW"/>
</dbReference>
<feature type="domain" description="Metalloprotease TldD/E N-terminal" evidence="5">
    <location>
        <begin position="20"/>
        <end position="84"/>
    </location>
</feature>
<feature type="domain" description="Metalloprotease TldD/E central" evidence="7">
    <location>
        <begin position="114"/>
        <end position="223"/>
    </location>
</feature>
<dbReference type="Pfam" id="PF19289">
    <property type="entry name" value="PmbA_TldD_3rd"/>
    <property type="match status" value="1"/>
</dbReference>
<dbReference type="GO" id="GO:0008237">
    <property type="term" value="F:metallopeptidase activity"/>
    <property type="evidence" value="ECO:0007669"/>
    <property type="project" value="UniProtKB-KW"/>
</dbReference>
<evidence type="ECO:0000259" key="7">
    <source>
        <dbReference type="Pfam" id="PF19290"/>
    </source>
</evidence>
<dbReference type="AlphaFoldDB" id="A0A7U6GFZ2"/>
<dbReference type="FunFam" id="3.30.2290.10:FF:000003">
    <property type="entry name" value="Zinc-dependent protease, TldD/PmbA family"/>
    <property type="match status" value="1"/>
</dbReference>
<keyword evidence="3" id="KW-0378">Hydrolase</keyword>
<reference evidence="8 9" key="1">
    <citation type="submission" date="2011-01" db="EMBL/GenBank/DDBJ databases">
        <title>Whole genome sequence of Caldisericum exile AZM16c01.</title>
        <authorList>
            <person name="Narita-Yamada S."/>
            <person name="Kawakoshi A."/>
            <person name="Nakamura S."/>
            <person name="Sasagawa M."/>
            <person name="Fukada J."/>
            <person name="Sekine M."/>
            <person name="Kato Y."/>
            <person name="Fukai R."/>
            <person name="Sasaki K."/>
            <person name="Hanamaki A."/>
            <person name="Narita H."/>
            <person name="Konno Y."/>
            <person name="Mori K."/>
            <person name="Yamazaki S."/>
            <person name="Suzuki K."/>
            <person name="Fujita N."/>
        </authorList>
    </citation>
    <scope>NUCLEOTIDE SEQUENCE [LARGE SCALE GENOMIC DNA]</scope>
    <source>
        <strain evidence="9">DSM 21853 / NBRC 104410 / AZM16c01</strain>
    </source>
</reference>
<keyword evidence="9" id="KW-1185">Reference proteome</keyword>
<dbReference type="SUPFAM" id="SSF111283">
    <property type="entry name" value="Putative modulator of DNA gyrase, PmbA/TldD"/>
    <property type="match status" value="1"/>
</dbReference>
<keyword evidence="4" id="KW-0482">Metalloprotease</keyword>
<accession>A0A7U6GFZ2</accession>
<dbReference type="InterPro" id="IPR002510">
    <property type="entry name" value="Metalloprtase-TldD/E_N"/>
</dbReference>
<dbReference type="Pfam" id="PF19290">
    <property type="entry name" value="PmbA_TldD_2nd"/>
    <property type="match status" value="1"/>
</dbReference>
<feature type="domain" description="Metalloprotease TldD/E C-terminal" evidence="6">
    <location>
        <begin position="233"/>
        <end position="475"/>
    </location>
</feature>
<dbReference type="PANTHER" id="PTHR30624:SF10">
    <property type="entry name" value="CONSERVED PROTEIN"/>
    <property type="match status" value="1"/>
</dbReference>
<evidence type="ECO:0000256" key="3">
    <source>
        <dbReference type="ARBA" id="ARBA00022801"/>
    </source>
</evidence>
<dbReference type="PANTHER" id="PTHR30624">
    <property type="entry name" value="UNCHARACTERIZED PROTEIN TLDD AND PMBA"/>
    <property type="match status" value="1"/>
</dbReference>
<dbReference type="Gene3D" id="3.30.2290.10">
    <property type="entry name" value="PmbA/TldD superfamily"/>
    <property type="match status" value="1"/>
</dbReference>
<dbReference type="GO" id="GO:0005829">
    <property type="term" value="C:cytosol"/>
    <property type="evidence" value="ECO:0007669"/>
    <property type="project" value="TreeGrafter"/>
</dbReference>
<keyword evidence="2" id="KW-0645">Protease</keyword>
<evidence type="ECO:0000256" key="2">
    <source>
        <dbReference type="ARBA" id="ARBA00022670"/>
    </source>
</evidence>
<dbReference type="InterPro" id="IPR045569">
    <property type="entry name" value="Metalloprtase-TldD/E_C"/>
</dbReference>
<proteinExistence type="inferred from homology"/>
<evidence type="ECO:0000313" key="8">
    <source>
        <dbReference type="EMBL" id="BAL81612.1"/>
    </source>
</evidence>
<dbReference type="KEGG" id="cex:CSE_14860"/>
<sequence length="480" mass="53443">MQEVIERALFTAKKLGATYADVRLIEREAEDITVSNGKVEGVKKRLTKGFGVRVIVNGAWGFFSSYNVSPEEGEYVAFNAVQIAKASAMTKIEDARLAQVEIYQDKVLQPVKIDPFSIPLNKKIDFMLSLDKLMEKPGIIVRSSSMHFSKEWKTFASLEGAFIEQERIVSGAGLQAIATDGKEIQIRSYPASFGGNYARKGYEFIEEMKLEENAERIRDEALLLLKAKPAPSGIMDLIIGPYQMALQLHESVGHPTELDRVLGEEASFAGTSFLTPEKLGNFQFGSKYVNIVADATVPDALGGFAYDDEGVKAKKIYLVKEGLFVGYLNSRETAFKLGLEPMGAMRADGWNRQPIIRMTSINLEPGNMTLEELIAGVNEGLLIDVNRSWSIDQKRLNFQFGTEIGYEIKNGKIQDMVKNPTYSGITYEFWRSLDGVGNESYYKILGVPNCGKGEPMQVMEVSHGSSYARFRNVRVGVKHE</sequence>
<name>A0A7U6GFZ2_CALEA</name>
<dbReference type="RefSeq" id="WP_014454007.1">
    <property type="nucleotide sequence ID" value="NC_017096.1"/>
</dbReference>
<evidence type="ECO:0000256" key="4">
    <source>
        <dbReference type="ARBA" id="ARBA00023049"/>
    </source>
</evidence>